<evidence type="ECO:0000313" key="2">
    <source>
        <dbReference type="EMBL" id="CAA0843054.1"/>
    </source>
</evidence>
<feature type="compositionally biased region" description="Basic and acidic residues" evidence="1">
    <location>
        <begin position="223"/>
        <end position="236"/>
    </location>
</feature>
<dbReference type="EMBL" id="CACSLK010034598">
    <property type="protein sequence ID" value="CAA0843054.1"/>
    <property type="molecule type" value="Genomic_DNA"/>
</dbReference>
<feature type="compositionally biased region" description="Basic and acidic residues" evidence="1">
    <location>
        <begin position="243"/>
        <end position="261"/>
    </location>
</feature>
<gene>
    <name evidence="2" type="ORF">SHERM_08908</name>
</gene>
<comment type="caution">
    <text evidence="2">The sequence shown here is derived from an EMBL/GenBank/DDBJ whole genome shotgun (WGS) entry which is preliminary data.</text>
</comment>
<protein>
    <submittedName>
        <fullName evidence="2">Uncharacterized protein</fullName>
    </submittedName>
</protein>
<feature type="compositionally biased region" description="Basic residues" evidence="1">
    <location>
        <begin position="96"/>
        <end position="106"/>
    </location>
</feature>
<keyword evidence="3" id="KW-1185">Reference proteome</keyword>
<feature type="non-terminal residue" evidence="2">
    <location>
        <position position="1"/>
    </location>
</feature>
<organism evidence="2 3">
    <name type="scientific">Striga hermonthica</name>
    <name type="common">Purple witchweed</name>
    <name type="synonym">Buchnera hermonthica</name>
    <dbReference type="NCBI Taxonomy" id="68872"/>
    <lineage>
        <taxon>Eukaryota</taxon>
        <taxon>Viridiplantae</taxon>
        <taxon>Streptophyta</taxon>
        <taxon>Embryophyta</taxon>
        <taxon>Tracheophyta</taxon>
        <taxon>Spermatophyta</taxon>
        <taxon>Magnoliopsida</taxon>
        <taxon>eudicotyledons</taxon>
        <taxon>Gunneridae</taxon>
        <taxon>Pentapetalae</taxon>
        <taxon>asterids</taxon>
        <taxon>lamiids</taxon>
        <taxon>Lamiales</taxon>
        <taxon>Orobanchaceae</taxon>
        <taxon>Buchnereae</taxon>
        <taxon>Striga</taxon>
    </lineage>
</organism>
<feature type="compositionally biased region" description="Basic and acidic residues" evidence="1">
    <location>
        <begin position="68"/>
        <end position="85"/>
    </location>
</feature>
<feature type="compositionally biased region" description="Acidic residues" evidence="1">
    <location>
        <begin position="44"/>
        <end position="53"/>
    </location>
</feature>
<dbReference type="AlphaFoldDB" id="A0A9N7P420"/>
<feature type="compositionally biased region" description="Low complexity" evidence="1">
    <location>
        <begin position="1"/>
        <end position="42"/>
    </location>
</feature>
<proteinExistence type="predicted"/>
<feature type="region of interest" description="Disordered" evidence="1">
    <location>
        <begin position="1"/>
        <end position="122"/>
    </location>
</feature>
<evidence type="ECO:0000256" key="1">
    <source>
        <dbReference type="SAM" id="MobiDB-lite"/>
    </source>
</evidence>
<accession>A0A9N7P420</accession>
<evidence type="ECO:0000313" key="3">
    <source>
        <dbReference type="Proteomes" id="UP001153555"/>
    </source>
</evidence>
<feature type="compositionally biased region" description="Basic and acidic residues" evidence="1">
    <location>
        <begin position="107"/>
        <end position="122"/>
    </location>
</feature>
<dbReference type="PANTHER" id="PTHR33240:SF15">
    <property type="entry name" value="GAG-PRO-LIKE PROTEIN"/>
    <property type="match status" value="1"/>
</dbReference>
<sequence>FSRAQEARAAAAAAVPSGGATRSSGGTRRSAPTSSCTSSRSTGGDDDQGENAEDSGGRGGAGEEIEVEFTKLEGADRPEPKKEKSPQWGRSSWRSSPKRSGPKRTSPRREGRDSKWEKRDERWQGRPLSFERQRYHNFTPLRKDLTEVLEAMEQKMSSEDVTWPKMRFTGSIRPRSDIYCRFHRDYGNTTENCRHLKDEIERLIRVGHLKEFVYHDRAKGKGRRICREDSEERSDRDEEGDDRDGRDGRWKKSRRDGDKGGHGGKAPMKRGAIYMISGRPTDGDSNNARKEHARAVTRKREEVGITAHMPVISFKAEDAEEVVLPHNDALVITTEVAGFDVKRVFIDFGSSVD</sequence>
<dbReference type="Proteomes" id="UP001153555">
    <property type="component" value="Unassembled WGS sequence"/>
</dbReference>
<dbReference type="PANTHER" id="PTHR33240">
    <property type="entry name" value="OS08G0508500 PROTEIN"/>
    <property type="match status" value="1"/>
</dbReference>
<feature type="region of interest" description="Disordered" evidence="1">
    <location>
        <begin position="223"/>
        <end position="272"/>
    </location>
</feature>
<dbReference type="OrthoDB" id="1740536at2759"/>
<reference evidence="2" key="1">
    <citation type="submission" date="2019-12" db="EMBL/GenBank/DDBJ databases">
        <authorList>
            <person name="Scholes J."/>
        </authorList>
    </citation>
    <scope>NUCLEOTIDE SEQUENCE</scope>
</reference>
<name>A0A9N7P420_STRHE</name>
<feature type="non-terminal residue" evidence="2">
    <location>
        <position position="353"/>
    </location>
</feature>